<accession>A0A1X7V9R3</accession>
<dbReference type="InterPro" id="IPR050774">
    <property type="entry name" value="KCMF1/Dystrophin"/>
</dbReference>
<evidence type="ECO:0000313" key="13">
    <source>
        <dbReference type="Proteomes" id="UP000007879"/>
    </source>
</evidence>
<dbReference type="eggNOG" id="KOG4301">
    <property type="taxonomic scope" value="Eukaryota"/>
</dbReference>
<gene>
    <name evidence="12" type="primary">109580984</name>
</gene>
<dbReference type="PROSITE" id="PS01357">
    <property type="entry name" value="ZF_ZZ_1"/>
    <property type="match status" value="1"/>
</dbReference>
<evidence type="ECO:0000256" key="9">
    <source>
        <dbReference type="PROSITE-ProRule" id="PRU00228"/>
    </source>
</evidence>
<dbReference type="Proteomes" id="UP000007879">
    <property type="component" value="Unassembled WGS sequence"/>
</dbReference>
<dbReference type="SUPFAM" id="SSF47473">
    <property type="entry name" value="EF-hand"/>
    <property type="match status" value="1"/>
</dbReference>
<dbReference type="STRING" id="400682.A0A1X7V9R3"/>
<keyword evidence="6" id="KW-0862">Zinc</keyword>
<dbReference type="GO" id="GO:0008270">
    <property type="term" value="F:zinc ion binding"/>
    <property type="evidence" value="ECO:0007669"/>
    <property type="project" value="UniProtKB-KW"/>
</dbReference>
<dbReference type="EnsemblMetazoa" id="Aqu2.1.36257_001">
    <property type="protein sequence ID" value="Aqu2.1.36257_001"/>
    <property type="gene ID" value="Aqu2.1.36257"/>
</dbReference>
<evidence type="ECO:0000256" key="4">
    <source>
        <dbReference type="ARBA" id="ARBA00022723"/>
    </source>
</evidence>
<evidence type="ECO:0000256" key="7">
    <source>
        <dbReference type="ARBA" id="ARBA00022837"/>
    </source>
</evidence>
<dbReference type="PANTHER" id="PTHR12268:SF14">
    <property type="entry name" value="DYSTROPHIN-1"/>
    <property type="match status" value="1"/>
</dbReference>
<dbReference type="Pfam" id="PF09068">
    <property type="entry name" value="EF-hand_2"/>
    <property type="match status" value="1"/>
</dbReference>
<comment type="subcellular location">
    <subcellularLocation>
        <location evidence="2">Cell membrane</location>
        <location evidence="2">Sarcolemma</location>
        <topology evidence="2">Peripheral membrane protein</topology>
        <orientation evidence="2">Cytoplasmic side</orientation>
    </subcellularLocation>
    <subcellularLocation>
        <location evidence="1">Cytoplasm</location>
        <location evidence="1">Cytoskeleton</location>
    </subcellularLocation>
</comment>
<evidence type="ECO:0000256" key="6">
    <source>
        <dbReference type="ARBA" id="ARBA00022833"/>
    </source>
</evidence>
<keyword evidence="13" id="KW-1185">Reference proteome</keyword>
<protein>
    <recommendedName>
        <fullName evidence="11">ZZ-type domain-containing protein</fullName>
    </recommendedName>
</protein>
<name>A0A1X7V9R3_AMPQE</name>
<dbReference type="OrthoDB" id="10057795at2759"/>
<dbReference type="AlphaFoldDB" id="A0A1X7V9R3"/>
<evidence type="ECO:0000313" key="12">
    <source>
        <dbReference type="EnsemblMetazoa" id="Aqu2.1.36257_001"/>
    </source>
</evidence>
<keyword evidence="5 9" id="KW-0863">Zinc-finger</keyword>
<dbReference type="InterPro" id="IPR015153">
    <property type="entry name" value="EF-hand_dom_typ1"/>
</dbReference>
<evidence type="ECO:0000256" key="3">
    <source>
        <dbReference type="ARBA" id="ARBA00022490"/>
    </source>
</evidence>
<organism evidence="12">
    <name type="scientific">Amphimedon queenslandica</name>
    <name type="common">Sponge</name>
    <dbReference type="NCBI Taxonomy" id="400682"/>
    <lineage>
        <taxon>Eukaryota</taxon>
        <taxon>Metazoa</taxon>
        <taxon>Porifera</taxon>
        <taxon>Demospongiae</taxon>
        <taxon>Heteroscleromorpha</taxon>
        <taxon>Haplosclerida</taxon>
        <taxon>Niphatidae</taxon>
        <taxon>Amphimedon</taxon>
    </lineage>
</organism>
<dbReference type="SUPFAM" id="SSF57850">
    <property type="entry name" value="RING/U-box"/>
    <property type="match status" value="1"/>
</dbReference>
<reference evidence="13" key="1">
    <citation type="journal article" date="2010" name="Nature">
        <title>The Amphimedon queenslandica genome and the evolution of animal complexity.</title>
        <authorList>
            <person name="Srivastava M."/>
            <person name="Simakov O."/>
            <person name="Chapman J."/>
            <person name="Fahey B."/>
            <person name="Gauthier M.E."/>
            <person name="Mitros T."/>
            <person name="Richards G.S."/>
            <person name="Conaco C."/>
            <person name="Dacre M."/>
            <person name="Hellsten U."/>
            <person name="Larroux C."/>
            <person name="Putnam N.H."/>
            <person name="Stanke M."/>
            <person name="Adamska M."/>
            <person name="Darling A."/>
            <person name="Degnan S.M."/>
            <person name="Oakley T.H."/>
            <person name="Plachetzki D.C."/>
            <person name="Zhai Y."/>
            <person name="Adamski M."/>
            <person name="Calcino A."/>
            <person name="Cummins S.F."/>
            <person name="Goodstein D.M."/>
            <person name="Harris C."/>
            <person name="Jackson D.J."/>
            <person name="Leys S.P."/>
            <person name="Shu S."/>
            <person name="Woodcroft B.J."/>
            <person name="Vervoort M."/>
            <person name="Kosik K.S."/>
            <person name="Manning G."/>
            <person name="Degnan B.M."/>
            <person name="Rokhsar D.S."/>
        </authorList>
    </citation>
    <scope>NUCLEOTIDE SEQUENCE [LARGE SCALE GENOMIC DNA]</scope>
</reference>
<evidence type="ECO:0000256" key="1">
    <source>
        <dbReference type="ARBA" id="ARBA00004245"/>
    </source>
</evidence>
<dbReference type="InterPro" id="IPR011992">
    <property type="entry name" value="EF-hand-dom_pair"/>
</dbReference>
<keyword evidence="3" id="KW-0963">Cytoplasm</keyword>
<keyword evidence="4" id="KW-0479">Metal-binding</keyword>
<proteinExistence type="predicted"/>
<dbReference type="Gene3D" id="6.10.140.70">
    <property type="match status" value="1"/>
</dbReference>
<dbReference type="Pfam" id="PF00569">
    <property type="entry name" value="ZZ"/>
    <property type="match status" value="1"/>
</dbReference>
<dbReference type="GO" id="GO:0005886">
    <property type="term" value="C:plasma membrane"/>
    <property type="evidence" value="ECO:0007669"/>
    <property type="project" value="TreeGrafter"/>
</dbReference>
<feature type="domain" description="ZZ-type" evidence="11">
    <location>
        <begin position="241"/>
        <end position="297"/>
    </location>
</feature>
<feature type="region of interest" description="Disordered" evidence="10">
    <location>
        <begin position="345"/>
        <end position="430"/>
    </location>
</feature>
<feature type="compositionally biased region" description="Polar residues" evidence="10">
    <location>
        <begin position="391"/>
        <end position="406"/>
    </location>
</feature>
<dbReference type="InterPro" id="IPR043145">
    <property type="entry name" value="Znf_ZZ_sf"/>
</dbReference>
<evidence type="ECO:0000256" key="8">
    <source>
        <dbReference type="ARBA" id="ARBA00023212"/>
    </source>
</evidence>
<evidence type="ECO:0000256" key="2">
    <source>
        <dbReference type="ARBA" id="ARBA00004278"/>
    </source>
</evidence>
<dbReference type="PANTHER" id="PTHR12268">
    <property type="entry name" value="E3 UBIQUITIN-PROTEIN LIGASE KCMF1"/>
    <property type="match status" value="1"/>
</dbReference>
<evidence type="ECO:0000259" key="11">
    <source>
        <dbReference type="PROSITE" id="PS50135"/>
    </source>
</evidence>
<dbReference type="Gene3D" id="3.30.60.90">
    <property type="match status" value="1"/>
</dbReference>
<reference evidence="12" key="2">
    <citation type="submission" date="2017-05" db="UniProtKB">
        <authorList>
            <consortium name="EnsemblMetazoa"/>
        </authorList>
    </citation>
    <scope>IDENTIFICATION</scope>
</reference>
<sequence>MNTLLGELATYNDIRFPRYRLCFKLRRLQTCFLLHRLELSNLQDIFHSTGLQPLPVDNEVTESQLSLIMEEIYAALKNNLPKYNPSSLQEAHTTCFNWFMMALQCGTPDSRGTVGVLKIILCLFCGGKISDKAKYMFGILARNGTVGLDGLQFFCESMQLLANFLQEILYPDVTSVDRAMSECLFYVRNQDDIQDEEEDGGLQRPWLSLLELVKAFTASPPLNFLSWLHLWTTLPSIEKVIHQVKCSICSKKTIKGYRYQCEECSNYNMCQICFLKGRTSDGHKLEHRVYECQDYNKSFKSRMGFSSSVNSKVFRIMDEPAETSTKLRLRSKDLIDYSSSSSLNRRSASLLESPMHGRSSPSVTPEPVHRPTVIRIGSKDSLSSPRRDHQTNSTRRLSYESTSSSEGDGHGLEGASSPVIDGGLRKPSPIIPSIRRATHAGGFATLPHRSLQRIADEELGTSHGRRSLDINTHTFPRSGLGMAKTCSAGHILDKREQDEFNMINKKLSLEVDQLLQDIEPDLRDGATKMSFSSDGGSTRDSITILNELGLEDYDTDSNRIDEATQKKQHLSMELDSLLGRVNRLHSGFMGLKDGNRVSPLLQHSVINTDGHQRTGSLDLKVVVTPPTKDGYLSTGADNSGQRLSVVW</sequence>
<dbReference type="SMART" id="SM00291">
    <property type="entry name" value="ZnF_ZZ"/>
    <property type="match status" value="1"/>
</dbReference>
<evidence type="ECO:0000256" key="5">
    <source>
        <dbReference type="ARBA" id="ARBA00022771"/>
    </source>
</evidence>
<dbReference type="InParanoid" id="A0A1X7V9R3"/>
<evidence type="ECO:0000256" key="10">
    <source>
        <dbReference type="SAM" id="MobiDB-lite"/>
    </source>
</evidence>
<dbReference type="PROSITE" id="PS50135">
    <property type="entry name" value="ZF_ZZ_2"/>
    <property type="match status" value="1"/>
</dbReference>
<dbReference type="InterPro" id="IPR000433">
    <property type="entry name" value="Znf_ZZ"/>
</dbReference>
<dbReference type="KEGG" id="aqu:109580984"/>
<dbReference type="EnsemblMetazoa" id="XM_019994644.1">
    <property type="protein sequence ID" value="XP_019850203.1"/>
    <property type="gene ID" value="LOC109580984"/>
</dbReference>
<keyword evidence="7" id="KW-0106">Calcium</keyword>
<keyword evidence="8" id="KW-0206">Cytoskeleton</keyword>